<organism evidence="12 13">
    <name type="scientific">Kutzneria chonburiensis</name>
    <dbReference type="NCBI Taxonomy" id="1483604"/>
    <lineage>
        <taxon>Bacteria</taxon>
        <taxon>Bacillati</taxon>
        <taxon>Actinomycetota</taxon>
        <taxon>Actinomycetes</taxon>
        <taxon>Pseudonocardiales</taxon>
        <taxon>Pseudonocardiaceae</taxon>
        <taxon>Kutzneria</taxon>
    </lineage>
</organism>
<comment type="catalytic activity">
    <reaction evidence="8 9">
        <text>an N-terminal (5-L-glutamyl)-[peptide] + an alpha-amino acid = 5-L-glutamyl amino acid + an N-terminal L-alpha-aminoacyl-[peptide]</text>
        <dbReference type="Rhea" id="RHEA:23904"/>
        <dbReference type="Rhea" id="RHEA-COMP:9780"/>
        <dbReference type="Rhea" id="RHEA-COMP:9795"/>
        <dbReference type="ChEBI" id="CHEBI:77644"/>
        <dbReference type="ChEBI" id="CHEBI:78597"/>
        <dbReference type="ChEBI" id="CHEBI:78599"/>
        <dbReference type="ChEBI" id="CHEBI:78608"/>
        <dbReference type="EC" id="2.3.2.2"/>
    </reaction>
</comment>
<dbReference type="GO" id="GO:0103068">
    <property type="term" value="F:leukotriene C4 gamma-glutamyl transferase activity"/>
    <property type="evidence" value="ECO:0007669"/>
    <property type="project" value="UniProtKB-EC"/>
</dbReference>
<evidence type="ECO:0000313" key="12">
    <source>
        <dbReference type="EMBL" id="MFC0549245.1"/>
    </source>
</evidence>
<dbReference type="InterPro" id="IPR043138">
    <property type="entry name" value="GGT_lsub"/>
</dbReference>
<keyword evidence="4 9" id="KW-0808">Transferase</keyword>
<name>A0ABV6N9I1_9PSEU</name>
<dbReference type="Gene3D" id="1.10.246.130">
    <property type="match status" value="1"/>
</dbReference>
<dbReference type="InterPro" id="IPR029055">
    <property type="entry name" value="Ntn_hydrolases_N"/>
</dbReference>
<dbReference type="PRINTS" id="PR01210">
    <property type="entry name" value="GGTRANSPTASE"/>
</dbReference>
<dbReference type="PANTHER" id="PTHR43199">
    <property type="entry name" value="GLUTATHIONE HYDROLASE"/>
    <property type="match status" value="1"/>
</dbReference>
<evidence type="ECO:0000256" key="8">
    <source>
        <dbReference type="ARBA" id="ARBA00047417"/>
    </source>
</evidence>
<sequence>MRLRRSVSSVLSVGLMAGLTLVAGATPGSARPAPAKHPVAQGFFGAVVSDTPESTQAGIDVLRRGGTAADAAVAVAATLGVTDPYVAGIGGGGFLVYYDARTHQVSTIDGRETTPAADTETMFVDPSTGKPYAFPTGVTSGLSVGVPGNLATWQRALQRWGRFSLADNLRPAEEVADRGFVVDDTFRELTRENAARFAQFSSSAAQYLPDGQLPVVGSTMRNKDLADTYREIGRKGIGALYGGSVGRDLVNAVQNLPLAAGSTLKPIPGPMQLSDLTAYKALDTAPTHVNYRGYDVYGMAPSSSGGITVGESLNILQNFDLKNMDPVQALHHYLEATRLAFADRGRYIGDSRYVNVPQQQLLSPQFAASRACLIDPTKAGVSPVAPGNPASPTPCATGTAASAGDDENHTNHFVVSDAYGNVASYTNTIEELGGSAIVVPGRGFLLNNELTDFNFAPTQGTAPDPNLPAPGKRPRSSMSPTIVLQHGKPFLAVGSPGGSTIITTVLQILLNRIDFGMNLEDAIAAPRATQRNTATSTAEPAFIALPTTAGLQALGQKFAINDTSPLDPTIKIAPTIGVASGLEFRPDGRVIAAGEPSRRGGSAAAVVFPTCYCD</sequence>
<evidence type="ECO:0000256" key="10">
    <source>
        <dbReference type="SAM" id="MobiDB-lite"/>
    </source>
</evidence>
<feature type="chain" id="PRO_5047538415" description="Glutathione hydrolase proenzyme" evidence="11">
    <location>
        <begin position="26"/>
        <end position="614"/>
    </location>
</feature>
<evidence type="ECO:0000256" key="6">
    <source>
        <dbReference type="ARBA" id="ARBA00023145"/>
    </source>
</evidence>
<evidence type="ECO:0000256" key="7">
    <source>
        <dbReference type="ARBA" id="ARBA00023315"/>
    </source>
</evidence>
<comment type="catalytic activity">
    <reaction evidence="2 9">
        <text>glutathione + H2O = L-cysteinylglycine + L-glutamate</text>
        <dbReference type="Rhea" id="RHEA:28807"/>
        <dbReference type="ChEBI" id="CHEBI:15377"/>
        <dbReference type="ChEBI" id="CHEBI:29985"/>
        <dbReference type="ChEBI" id="CHEBI:57925"/>
        <dbReference type="ChEBI" id="CHEBI:61694"/>
        <dbReference type="EC" id="3.4.19.13"/>
    </reaction>
</comment>
<dbReference type="PANTHER" id="PTHR43199:SF1">
    <property type="entry name" value="GLUTATHIONE HYDROLASE PROENZYME"/>
    <property type="match status" value="1"/>
</dbReference>
<comment type="catalytic activity">
    <reaction evidence="1 9">
        <text>an S-substituted glutathione + H2O = an S-substituted L-cysteinylglycine + L-glutamate</text>
        <dbReference type="Rhea" id="RHEA:59468"/>
        <dbReference type="ChEBI" id="CHEBI:15377"/>
        <dbReference type="ChEBI" id="CHEBI:29985"/>
        <dbReference type="ChEBI" id="CHEBI:90779"/>
        <dbReference type="ChEBI" id="CHEBI:143103"/>
        <dbReference type="EC" id="3.4.19.13"/>
    </reaction>
</comment>
<dbReference type="SUPFAM" id="SSF56235">
    <property type="entry name" value="N-terminal nucleophile aminohydrolases (Ntn hydrolases)"/>
    <property type="match status" value="1"/>
</dbReference>
<dbReference type="Gene3D" id="3.60.20.40">
    <property type="match status" value="1"/>
</dbReference>
<evidence type="ECO:0000256" key="11">
    <source>
        <dbReference type="SAM" id="SignalP"/>
    </source>
</evidence>
<keyword evidence="7 9" id="KW-0012">Acyltransferase</keyword>
<evidence type="ECO:0000256" key="1">
    <source>
        <dbReference type="ARBA" id="ARBA00001049"/>
    </source>
</evidence>
<keyword evidence="6 9" id="KW-0865">Zymogen</keyword>
<dbReference type="EMBL" id="JBHLUD010000023">
    <property type="protein sequence ID" value="MFC0549245.1"/>
    <property type="molecule type" value="Genomic_DNA"/>
</dbReference>
<evidence type="ECO:0000256" key="2">
    <source>
        <dbReference type="ARBA" id="ARBA00001089"/>
    </source>
</evidence>
<dbReference type="InterPro" id="IPR051792">
    <property type="entry name" value="GGT_bact"/>
</dbReference>
<comment type="similarity">
    <text evidence="3 9">Belongs to the gamma-glutamyltransferase family.</text>
</comment>
<evidence type="ECO:0000256" key="4">
    <source>
        <dbReference type="ARBA" id="ARBA00022679"/>
    </source>
</evidence>
<comment type="caution">
    <text evidence="12">The sequence shown here is derived from an EMBL/GenBank/DDBJ whole genome shotgun (WGS) entry which is preliminary data.</text>
</comment>
<dbReference type="Pfam" id="PF01019">
    <property type="entry name" value="G_glu_transpept"/>
    <property type="match status" value="1"/>
</dbReference>
<gene>
    <name evidence="12" type="primary">ggt</name>
    <name evidence="12" type="ORF">ACFFH7_47595</name>
</gene>
<evidence type="ECO:0000256" key="3">
    <source>
        <dbReference type="ARBA" id="ARBA00009381"/>
    </source>
</evidence>
<dbReference type="InterPro" id="IPR043137">
    <property type="entry name" value="GGT_ssub_C"/>
</dbReference>
<keyword evidence="13" id="KW-1185">Reference proteome</keyword>
<proteinExistence type="inferred from homology"/>
<keyword evidence="5 9" id="KW-0378">Hydrolase</keyword>
<feature type="region of interest" description="Disordered" evidence="10">
    <location>
        <begin position="456"/>
        <end position="478"/>
    </location>
</feature>
<reference evidence="12 13" key="1">
    <citation type="submission" date="2024-09" db="EMBL/GenBank/DDBJ databases">
        <authorList>
            <person name="Sun Q."/>
            <person name="Mori K."/>
        </authorList>
    </citation>
    <scope>NUCLEOTIDE SEQUENCE [LARGE SCALE GENOMIC DNA]</scope>
    <source>
        <strain evidence="12 13">TBRC 1432</strain>
    </source>
</reference>
<evidence type="ECO:0000313" key="13">
    <source>
        <dbReference type="Proteomes" id="UP001589810"/>
    </source>
</evidence>
<comment type="PTM">
    <text evidence="9">Cleaved by autocatalysis into a large and a small subunit.</text>
</comment>
<evidence type="ECO:0000256" key="5">
    <source>
        <dbReference type="ARBA" id="ARBA00022801"/>
    </source>
</evidence>
<dbReference type="EC" id="3.4.19.13" evidence="9"/>
<dbReference type="InterPro" id="IPR000101">
    <property type="entry name" value="GGT_peptidase"/>
</dbReference>
<feature type="region of interest" description="Disordered" evidence="10">
    <location>
        <begin position="383"/>
        <end position="404"/>
    </location>
</feature>
<keyword evidence="11" id="KW-0732">Signal</keyword>
<dbReference type="RefSeq" id="WP_273944369.1">
    <property type="nucleotide sequence ID" value="NZ_CP097263.1"/>
</dbReference>
<accession>A0ABV6N9I1</accession>
<comment type="pathway">
    <text evidence="9">Sulfur metabolism; glutathione metabolism.</text>
</comment>
<feature type="signal peptide" evidence="11">
    <location>
        <begin position="1"/>
        <end position="25"/>
    </location>
</feature>
<dbReference type="Proteomes" id="UP001589810">
    <property type="component" value="Unassembled WGS sequence"/>
</dbReference>
<dbReference type="EC" id="2.3.2.2" evidence="9"/>
<dbReference type="NCBIfam" id="TIGR00066">
    <property type="entry name" value="g_glut_trans"/>
    <property type="match status" value="1"/>
</dbReference>
<comment type="subunit">
    <text evidence="9">This enzyme consists of two polypeptide chains, which are synthesized in precursor form from a single polypeptide.</text>
</comment>
<evidence type="ECO:0000256" key="9">
    <source>
        <dbReference type="RuleBase" id="RU368036"/>
    </source>
</evidence>
<keyword evidence="9" id="KW-0317">Glutathione biosynthesis</keyword>
<protein>
    <recommendedName>
        <fullName evidence="9">Glutathione hydrolase proenzyme</fullName>
        <ecNumber evidence="9">2.3.2.2</ecNumber>
        <ecNumber evidence="9">3.4.19.13</ecNumber>
    </recommendedName>
    <component>
        <recommendedName>
            <fullName evidence="9">Glutathione hydrolase large chain</fullName>
        </recommendedName>
    </component>
    <component>
        <recommendedName>
            <fullName evidence="9">Glutathione hydrolase small chain</fullName>
        </recommendedName>
    </component>
</protein>